<name>U3PBB2_9CAUD</name>
<dbReference type="InterPro" id="IPR033767">
    <property type="entry name" value="Tail_Gp11"/>
</dbReference>
<protein>
    <submittedName>
        <fullName evidence="1">Tail tubular protein A</fullName>
    </submittedName>
</protein>
<keyword evidence="2" id="KW-1185">Reference proteome</keyword>
<dbReference type="EMBL" id="KC853746">
    <property type="protein sequence ID" value="AGW43617.1"/>
    <property type="molecule type" value="Genomic_DNA"/>
</dbReference>
<gene>
    <name evidence="1" type="ORF">JG068_035</name>
</gene>
<reference evidence="1 2" key="1">
    <citation type="journal article" date="2013" name="BMC Genomics">
        <title>Genomic characterization of JG068, a novel virulent podovirus active against Burkholderia cenocepacia.</title>
        <authorList>
            <person name="Lynch K.H."/>
            <person name="Abdu A.H."/>
            <person name="Schobert M."/>
            <person name="Dennis J.J."/>
        </authorList>
    </citation>
    <scope>NUCLEOTIDE SEQUENCE [LARGE SCALE GENOMIC DNA]</scope>
</reference>
<evidence type="ECO:0000313" key="2">
    <source>
        <dbReference type="Proteomes" id="UP000016892"/>
    </source>
</evidence>
<evidence type="ECO:0000313" key="1">
    <source>
        <dbReference type="EMBL" id="AGW43617.1"/>
    </source>
</evidence>
<proteinExistence type="predicted"/>
<organism evidence="1 2">
    <name type="scientific">Burkholderia phage JG068</name>
    <dbReference type="NCBI Taxonomy" id="1401297"/>
    <lineage>
        <taxon>Viruses</taxon>
        <taxon>Duplodnaviria</taxon>
        <taxon>Heunggongvirae</taxon>
        <taxon>Uroviricota</taxon>
        <taxon>Caudoviricetes</taxon>
        <taxon>Autographivirales</taxon>
        <taxon>Autonotataviridae</taxon>
        <taxon>Mguuvirus</taxon>
        <taxon>Mguuvirus JG068</taxon>
    </lineage>
</organism>
<dbReference type="OrthoDB" id="8156at10239"/>
<sequence length="205" mass="23573">MPMLSKLDVINECIATQGEAPLNSIDSDHPYVPPALQSIELATTLELGKGWYFNEDEFELQPEPDGTIFLPKDTITAITLDPRITGLVQRGRRLYNRFTGDYNIGQPVWVRRTVEIPFDDLPMLWNQLVAARAVLDFQGKYDADGQQYEKLIVKYNQMAAIAKSEDIRQRKENILYNPRSTFPGKLARVRPMKRYARRYDPFGGF</sequence>
<dbReference type="KEGG" id="vg:17699713"/>
<dbReference type="RefSeq" id="YP_008853874.1">
    <property type="nucleotide sequence ID" value="NC_022916.1"/>
</dbReference>
<dbReference type="GeneID" id="17699713"/>
<dbReference type="Pfam" id="PF17212">
    <property type="entry name" value="Tube"/>
    <property type="match status" value="1"/>
</dbReference>
<accession>U3PBB2</accession>
<dbReference type="Proteomes" id="UP000016892">
    <property type="component" value="Segment"/>
</dbReference>